<dbReference type="EnsemblMetazoa" id="CapteT207612">
    <property type="protein sequence ID" value="CapteP207612"/>
    <property type="gene ID" value="CapteG207612"/>
</dbReference>
<feature type="signal peptide" evidence="2">
    <location>
        <begin position="1"/>
        <end position="28"/>
    </location>
</feature>
<name>R7TX63_CAPTE</name>
<keyword evidence="2" id="KW-0732">Signal</keyword>
<feature type="chain" id="PRO_5008787424" description="Secreted protein" evidence="2">
    <location>
        <begin position="29"/>
        <end position="113"/>
    </location>
</feature>
<evidence type="ECO:0000256" key="2">
    <source>
        <dbReference type="SAM" id="SignalP"/>
    </source>
</evidence>
<evidence type="ECO:0000313" key="4">
    <source>
        <dbReference type="EnsemblMetazoa" id="CapteP207612"/>
    </source>
</evidence>
<accession>R7TX63</accession>
<evidence type="ECO:0000256" key="1">
    <source>
        <dbReference type="SAM" id="MobiDB-lite"/>
    </source>
</evidence>
<dbReference type="HOGENOM" id="CLU_2139635_0_0_1"/>
<feature type="non-terminal residue" evidence="3">
    <location>
        <position position="113"/>
    </location>
</feature>
<reference evidence="4" key="3">
    <citation type="submission" date="2015-06" db="UniProtKB">
        <authorList>
            <consortium name="EnsemblMetazoa"/>
        </authorList>
    </citation>
    <scope>IDENTIFICATION</scope>
</reference>
<sequence length="113" mass="12941">MASLSFCMFSFALKLFVYLLTCFPGAIAQYSYEISDQRLLLLCLLLMLQPLYHLVDPYSSAMPEERMHSKMPPLSSDVPWCKPRLPPIRRNRDPLLHDASPTSAPFSSMALFR</sequence>
<dbReference type="EMBL" id="KB307875">
    <property type="protein sequence ID" value="ELT98518.1"/>
    <property type="molecule type" value="Genomic_DNA"/>
</dbReference>
<proteinExistence type="predicted"/>
<protein>
    <recommendedName>
        <fullName evidence="6">Secreted protein</fullName>
    </recommendedName>
</protein>
<organism evidence="3">
    <name type="scientific">Capitella teleta</name>
    <name type="common">Polychaete worm</name>
    <dbReference type="NCBI Taxonomy" id="283909"/>
    <lineage>
        <taxon>Eukaryota</taxon>
        <taxon>Metazoa</taxon>
        <taxon>Spiralia</taxon>
        <taxon>Lophotrochozoa</taxon>
        <taxon>Annelida</taxon>
        <taxon>Polychaeta</taxon>
        <taxon>Sedentaria</taxon>
        <taxon>Scolecida</taxon>
        <taxon>Capitellidae</taxon>
        <taxon>Capitella</taxon>
    </lineage>
</organism>
<feature type="region of interest" description="Disordered" evidence="1">
    <location>
        <begin position="91"/>
        <end position="113"/>
    </location>
</feature>
<dbReference type="AlphaFoldDB" id="R7TX63"/>
<dbReference type="EMBL" id="AMQN01010458">
    <property type="status" value="NOT_ANNOTATED_CDS"/>
    <property type="molecule type" value="Genomic_DNA"/>
</dbReference>
<evidence type="ECO:0000313" key="5">
    <source>
        <dbReference type="Proteomes" id="UP000014760"/>
    </source>
</evidence>
<dbReference type="Proteomes" id="UP000014760">
    <property type="component" value="Unassembled WGS sequence"/>
</dbReference>
<keyword evidence="5" id="KW-1185">Reference proteome</keyword>
<reference evidence="5" key="1">
    <citation type="submission" date="2012-12" db="EMBL/GenBank/DDBJ databases">
        <authorList>
            <person name="Hellsten U."/>
            <person name="Grimwood J."/>
            <person name="Chapman J.A."/>
            <person name="Shapiro H."/>
            <person name="Aerts A."/>
            <person name="Otillar R.P."/>
            <person name="Terry A.Y."/>
            <person name="Boore J.L."/>
            <person name="Simakov O."/>
            <person name="Marletaz F."/>
            <person name="Cho S.-J."/>
            <person name="Edsinger-Gonzales E."/>
            <person name="Havlak P."/>
            <person name="Kuo D.-H."/>
            <person name="Larsson T."/>
            <person name="Lv J."/>
            <person name="Arendt D."/>
            <person name="Savage R."/>
            <person name="Osoegawa K."/>
            <person name="de Jong P."/>
            <person name="Lindberg D.R."/>
            <person name="Seaver E.C."/>
            <person name="Weisblat D.A."/>
            <person name="Putnam N.H."/>
            <person name="Grigoriev I.V."/>
            <person name="Rokhsar D.S."/>
        </authorList>
    </citation>
    <scope>NUCLEOTIDE SEQUENCE</scope>
    <source>
        <strain evidence="5">I ESC-2004</strain>
    </source>
</reference>
<evidence type="ECO:0000313" key="3">
    <source>
        <dbReference type="EMBL" id="ELT98518.1"/>
    </source>
</evidence>
<gene>
    <name evidence="3" type="ORF">CAPTEDRAFT_207612</name>
</gene>
<evidence type="ECO:0008006" key="6">
    <source>
        <dbReference type="Google" id="ProtNLM"/>
    </source>
</evidence>
<reference evidence="3 5" key="2">
    <citation type="journal article" date="2013" name="Nature">
        <title>Insights into bilaterian evolution from three spiralian genomes.</title>
        <authorList>
            <person name="Simakov O."/>
            <person name="Marletaz F."/>
            <person name="Cho S.J."/>
            <person name="Edsinger-Gonzales E."/>
            <person name="Havlak P."/>
            <person name="Hellsten U."/>
            <person name="Kuo D.H."/>
            <person name="Larsson T."/>
            <person name="Lv J."/>
            <person name="Arendt D."/>
            <person name="Savage R."/>
            <person name="Osoegawa K."/>
            <person name="de Jong P."/>
            <person name="Grimwood J."/>
            <person name="Chapman J.A."/>
            <person name="Shapiro H."/>
            <person name="Aerts A."/>
            <person name="Otillar R.P."/>
            <person name="Terry A.Y."/>
            <person name="Boore J.L."/>
            <person name="Grigoriev I.V."/>
            <person name="Lindberg D.R."/>
            <person name="Seaver E.C."/>
            <person name="Weisblat D.A."/>
            <person name="Putnam N.H."/>
            <person name="Rokhsar D.S."/>
        </authorList>
    </citation>
    <scope>NUCLEOTIDE SEQUENCE</scope>
    <source>
        <strain evidence="3 5">I ESC-2004</strain>
    </source>
</reference>